<organism evidence="1 2">
    <name type="scientific">Mycobacterium tuberculosis</name>
    <dbReference type="NCBI Taxonomy" id="1773"/>
    <lineage>
        <taxon>Bacteria</taxon>
        <taxon>Bacillati</taxon>
        <taxon>Actinomycetota</taxon>
        <taxon>Actinomycetes</taxon>
        <taxon>Mycobacteriales</taxon>
        <taxon>Mycobacteriaceae</taxon>
        <taxon>Mycobacterium</taxon>
        <taxon>Mycobacterium tuberculosis complex</taxon>
    </lineage>
</organism>
<dbReference type="EMBL" id="CNFT01001693">
    <property type="protein sequence ID" value="CKT52966.1"/>
    <property type="molecule type" value="Genomic_DNA"/>
</dbReference>
<reference evidence="1 2" key="1">
    <citation type="submission" date="2015-03" db="EMBL/GenBank/DDBJ databases">
        <authorList>
            <consortium name="Pathogen Informatics"/>
        </authorList>
    </citation>
    <scope>NUCLEOTIDE SEQUENCE [LARGE SCALE GENOMIC DNA]</scope>
    <source>
        <strain evidence="1 2">Bir 185</strain>
    </source>
</reference>
<protein>
    <submittedName>
        <fullName evidence="1">Uncharacterized protein</fullName>
    </submittedName>
</protein>
<evidence type="ECO:0000313" key="1">
    <source>
        <dbReference type="EMBL" id="CKT52966.1"/>
    </source>
</evidence>
<sequence length="41" mass="4731">MRGIGSFVSEHSIKFEDLVETTHDAALEEQFRRDPQVQIDV</sequence>
<evidence type="ECO:0000313" key="2">
    <source>
        <dbReference type="Proteomes" id="UP000050164"/>
    </source>
</evidence>
<dbReference type="AlphaFoldDB" id="A0A655APJ4"/>
<gene>
    <name evidence="1" type="ORF">ERS027659_04538</name>
</gene>
<proteinExistence type="predicted"/>
<dbReference type="Proteomes" id="UP000050164">
    <property type="component" value="Unassembled WGS sequence"/>
</dbReference>
<dbReference type="AntiFam" id="ANF00081">
    <property type="entry name" value="Shadow ORF (opposite lysS)"/>
</dbReference>
<accession>A0A655APJ4</accession>
<name>A0A655APJ4_MYCTX</name>